<evidence type="ECO:0000259" key="1">
    <source>
        <dbReference type="Pfam" id="PF00646"/>
    </source>
</evidence>
<name>A0A5C3PP28_9APHY</name>
<gene>
    <name evidence="2" type="ORF">K466DRAFT_98415</name>
</gene>
<dbReference type="InterPro" id="IPR036047">
    <property type="entry name" value="F-box-like_dom_sf"/>
</dbReference>
<dbReference type="CDD" id="cd09917">
    <property type="entry name" value="F-box_SF"/>
    <property type="match status" value="1"/>
</dbReference>
<accession>A0A5C3PP28</accession>
<dbReference type="EMBL" id="ML211140">
    <property type="protein sequence ID" value="TFK87743.1"/>
    <property type="molecule type" value="Genomic_DNA"/>
</dbReference>
<feature type="domain" description="F-box" evidence="1">
    <location>
        <begin position="11"/>
        <end position="38"/>
    </location>
</feature>
<sequence>MASTCPFDATILQHLVCYLDTHSVARASLVCSQWYHAATPIAYAHVFLHAGSWETSSALSRTLIQCAHLRHHVRHLTVIHCARYFPYMGNWLYGWLALVPEGSLRSCRAMGGAALVGSLLASPAVRAAPRLAVITLFFKNSDEAVPHVDLLTCYPEHTRLAEWECRTSDRGFLRRLFPHFQVKWGPDTRNTLYLSLASPAAAGGVPLSELGEFLTLLSGHLARANFVIFTLGYTSSRPIPTGRELCEEGLAQVIRRPSRCQCTSSPTPFVTTVLSDAPAVCAALIGGEPFSVGTAWTSLECMNSSRTSPPVWAHVAILRVAGVTRGKVCEMCGVQLYAVFRPSFDDFPT</sequence>
<dbReference type="AlphaFoldDB" id="A0A5C3PP28"/>
<dbReference type="Pfam" id="PF00646">
    <property type="entry name" value="F-box"/>
    <property type="match status" value="1"/>
</dbReference>
<proteinExistence type="predicted"/>
<evidence type="ECO:0000313" key="3">
    <source>
        <dbReference type="Proteomes" id="UP000308197"/>
    </source>
</evidence>
<dbReference type="Proteomes" id="UP000308197">
    <property type="component" value="Unassembled WGS sequence"/>
</dbReference>
<dbReference type="InterPro" id="IPR001810">
    <property type="entry name" value="F-box_dom"/>
</dbReference>
<organism evidence="2 3">
    <name type="scientific">Polyporus arcularius HHB13444</name>
    <dbReference type="NCBI Taxonomy" id="1314778"/>
    <lineage>
        <taxon>Eukaryota</taxon>
        <taxon>Fungi</taxon>
        <taxon>Dikarya</taxon>
        <taxon>Basidiomycota</taxon>
        <taxon>Agaricomycotina</taxon>
        <taxon>Agaricomycetes</taxon>
        <taxon>Polyporales</taxon>
        <taxon>Polyporaceae</taxon>
        <taxon>Polyporus</taxon>
    </lineage>
</organism>
<dbReference type="SUPFAM" id="SSF81383">
    <property type="entry name" value="F-box domain"/>
    <property type="match status" value="1"/>
</dbReference>
<keyword evidence="3" id="KW-1185">Reference proteome</keyword>
<reference evidence="2 3" key="1">
    <citation type="journal article" date="2019" name="Nat. Ecol. Evol.">
        <title>Megaphylogeny resolves global patterns of mushroom evolution.</title>
        <authorList>
            <person name="Varga T."/>
            <person name="Krizsan K."/>
            <person name="Foldi C."/>
            <person name="Dima B."/>
            <person name="Sanchez-Garcia M."/>
            <person name="Sanchez-Ramirez S."/>
            <person name="Szollosi G.J."/>
            <person name="Szarkandi J.G."/>
            <person name="Papp V."/>
            <person name="Albert L."/>
            <person name="Andreopoulos W."/>
            <person name="Angelini C."/>
            <person name="Antonin V."/>
            <person name="Barry K.W."/>
            <person name="Bougher N.L."/>
            <person name="Buchanan P."/>
            <person name="Buyck B."/>
            <person name="Bense V."/>
            <person name="Catcheside P."/>
            <person name="Chovatia M."/>
            <person name="Cooper J."/>
            <person name="Damon W."/>
            <person name="Desjardin D."/>
            <person name="Finy P."/>
            <person name="Geml J."/>
            <person name="Haridas S."/>
            <person name="Hughes K."/>
            <person name="Justo A."/>
            <person name="Karasinski D."/>
            <person name="Kautmanova I."/>
            <person name="Kiss B."/>
            <person name="Kocsube S."/>
            <person name="Kotiranta H."/>
            <person name="LaButti K.M."/>
            <person name="Lechner B.E."/>
            <person name="Liimatainen K."/>
            <person name="Lipzen A."/>
            <person name="Lukacs Z."/>
            <person name="Mihaltcheva S."/>
            <person name="Morgado L.N."/>
            <person name="Niskanen T."/>
            <person name="Noordeloos M.E."/>
            <person name="Ohm R.A."/>
            <person name="Ortiz-Santana B."/>
            <person name="Ovrebo C."/>
            <person name="Racz N."/>
            <person name="Riley R."/>
            <person name="Savchenko A."/>
            <person name="Shiryaev A."/>
            <person name="Soop K."/>
            <person name="Spirin V."/>
            <person name="Szebenyi C."/>
            <person name="Tomsovsky M."/>
            <person name="Tulloss R.E."/>
            <person name="Uehling J."/>
            <person name="Grigoriev I.V."/>
            <person name="Vagvolgyi C."/>
            <person name="Papp T."/>
            <person name="Martin F.M."/>
            <person name="Miettinen O."/>
            <person name="Hibbett D.S."/>
            <person name="Nagy L.G."/>
        </authorList>
    </citation>
    <scope>NUCLEOTIDE SEQUENCE [LARGE SCALE GENOMIC DNA]</scope>
    <source>
        <strain evidence="2 3">HHB13444</strain>
    </source>
</reference>
<dbReference type="InParanoid" id="A0A5C3PP28"/>
<protein>
    <recommendedName>
        <fullName evidence="1">F-box domain-containing protein</fullName>
    </recommendedName>
</protein>
<evidence type="ECO:0000313" key="2">
    <source>
        <dbReference type="EMBL" id="TFK87743.1"/>
    </source>
</evidence>